<dbReference type="AlphaFoldDB" id="F0S9T2"/>
<name>F0S9T2_PSESL</name>
<dbReference type="EMBL" id="CP002545">
    <property type="protein sequence ID" value="ADY51438.1"/>
    <property type="molecule type" value="Genomic_DNA"/>
</dbReference>
<reference evidence="2" key="2">
    <citation type="submission" date="2011-02" db="EMBL/GenBank/DDBJ databases">
        <title>The complete genome of Pedobacter saltans DSM 12145.</title>
        <authorList>
            <consortium name="US DOE Joint Genome Institute (JGI-PGF)"/>
            <person name="Lucas S."/>
            <person name="Copeland A."/>
            <person name="Lapidus A."/>
            <person name="Bruce D."/>
            <person name="Goodwin L."/>
            <person name="Pitluck S."/>
            <person name="Kyrpides N."/>
            <person name="Mavromatis K."/>
            <person name="Pagani I."/>
            <person name="Ivanova N."/>
            <person name="Ovchinnikova G."/>
            <person name="Lu M."/>
            <person name="Detter J.C."/>
            <person name="Han C."/>
            <person name="Land M."/>
            <person name="Hauser L."/>
            <person name="Markowitz V."/>
            <person name="Cheng J.-F."/>
            <person name="Hugenholtz P."/>
            <person name="Woyke T."/>
            <person name="Wu D."/>
            <person name="Tindall B."/>
            <person name="Pomrenke H.G."/>
            <person name="Brambilla E."/>
            <person name="Klenk H.-P."/>
            <person name="Eisen J.A."/>
        </authorList>
    </citation>
    <scope>NUCLEOTIDE SEQUENCE [LARGE SCALE GENOMIC DNA]</scope>
    <source>
        <strain evidence="2">ATCC 51119 / DSM 12145 / JCM 21818 / LMG 10337 / NBRC 100064 / NCIMB 13643</strain>
    </source>
</reference>
<evidence type="ECO:0000313" key="1">
    <source>
        <dbReference type="EMBL" id="ADY51438.1"/>
    </source>
</evidence>
<dbReference type="HOGENOM" id="CLU_2603347_0_0_10"/>
<organism evidence="1 2">
    <name type="scientific">Pseudopedobacter saltans (strain ATCC 51119 / DSM 12145 / JCM 21818 / CCUG 39354 / LMG 10337 / NBRC 100064 / NCIMB 13643)</name>
    <name type="common">Pedobacter saltans</name>
    <dbReference type="NCBI Taxonomy" id="762903"/>
    <lineage>
        <taxon>Bacteria</taxon>
        <taxon>Pseudomonadati</taxon>
        <taxon>Bacteroidota</taxon>
        <taxon>Sphingobacteriia</taxon>
        <taxon>Sphingobacteriales</taxon>
        <taxon>Sphingobacteriaceae</taxon>
        <taxon>Pseudopedobacter</taxon>
    </lineage>
</organism>
<keyword evidence="2" id="KW-1185">Reference proteome</keyword>
<dbReference type="Proteomes" id="UP000000310">
    <property type="component" value="Chromosome"/>
</dbReference>
<accession>F0S9T2</accession>
<protein>
    <submittedName>
        <fullName evidence="1">Uncharacterized protein</fullName>
    </submittedName>
</protein>
<reference evidence="1 2" key="1">
    <citation type="journal article" date="2011" name="Stand. Genomic Sci.">
        <title>Complete genome sequence of the gliding, heparinolytic Pedobacter saltans type strain (113).</title>
        <authorList>
            <person name="Liolios K."/>
            <person name="Sikorski J."/>
            <person name="Lu M."/>
            <person name="Nolan M."/>
            <person name="Lapidus A."/>
            <person name="Lucas S."/>
            <person name="Hammon N."/>
            <person name="Deshpande S."/>
            <person name="Cheng J.F."/>
            <person name="Tapia R."/>
            <person name="Han C."/>
            <person name="Goodwin L."/>
            <person name="Pitluck S."/>
            <person name="Huntemann M."/>
            <person name="Ivanova N."/>
            <person name="Pagani I."/>
            <person name="Mavromatis K."/>
            <person name="Ovchinikova G."/>
            <person name="Pati A."/>
            <person name="Chen A."/>
            <person name="Palaniappan K."/>
            <person name="Land M."/>
            <person name="Hauser L."/>
            <person name="Brambilla E.M."/>
            <person name="Kotsyurbenko O."/>
            <person name="Rohde M."/>
            <person name="Tindall B.J."/>
            <person name="Abt B."/>
            <person name="Goker M."/>
            <person name="Detter J.C."/>
            <person name="Woyke T."/>
            <person name="Bristow J."/>
            <person name="Eisen J.A."/>
            <person name="Markowitz V."/>
            <person name="Hugenholtz P."/>
            <person name="Klenk H.P."/>
            <person name="Kyrpides N.C."/>
        </authorList>
    </citation>
    <scope>NUCLEOTIDE SEQUENCE [LARGE SCALE GENOMIC DNA]</scope>
    <source>
        <strain evidence="2">ATCC 51119 / DSM 12145 / JCM 21818 / LMG 10337 / NBRC 100064 / NCIMB 13643</strain>
    </source>
</reference>
<sequence length="79" mass="8975">MAEFTEYNRIGVRTVEARGSDGNIYLFTQCTKYLDGTPMTDAKVDGETYIKVGFDYFKRNDVVEAVVPDPTFTDESFDI</sequence>
<dbReference type="RefSeq" id="WP_013631938.1">
    <property type="nucleotide sequence ID" value="NC_015177.1"/>
</dbReference>
<gene>
    <name evidence="1" type="ordered locus">Pedsa_0866</name>
</gene>
<proteinExistence type="predicted"/>
<dbReference type="OrthoDB" id="9937008at2"/>
<dbReference type="STRING" id="762903.Pedsa_0866"/>
<dbReference type="KEGG" id="psn:Pedsa_0866"/>
<evidence type="ECO:0000313" key="2">
    <source>
        <dbReference type="Proteomes" id="UP000000310"/>
    </source>
</evidence>